<dbReference type="Proteomes" id="UP000593566">
    <property type="component" value="Unassembled WGS sequence"/>
</dbReference>
<dbReference type="InterPro" id="IPR008978">
    <property type="entry name" value="HSP20-like_chaperone"/>
</dbReference>
<dbReference type="EMBL" id="JACCJB010000005">
    <property type="protein sequence ID" value="KAF6227284.1"/>
    <property type="molecule type" value="Genomic_DNA"/>
</dbReference>
<dbReference type="InterPro" id="IPR002068">
    <property type="entry name" value="A-crystallin/Hsp20_dom"/>
</dbReference>
<reference evidence="6 7" key="1">
    <citation type="journal article" date="2020" name="Genomics">
        <title>Complete, high-quality genomes from long-read metagenomic sequencing of two wolf lichen thalli reveals enigmatic genome architecture.</title>
        <authorList>
            <person name="McKenzie S.K."/>
            <person name="Walston R.F."/>
            <person name="Allen J.L."/>
        </authorList>
    </citation>
    <scope>NUCLEOTIDE SEQUENCE [LARGE SCALE GENOMIC DNA]</scope>
    <source>
        <strain evidence="6">WasteWater1</strain>
    </source>
</reference>
<comment type="similarity">
    <text evidence="2 3">Belongs to the small heat shock protein (HSP20) family.</text>
</comment>
<evidence type="ECO:0000256" key="2">
    <source>
        <dbReference type="PROSITE-ProRule" id="PRU00285"/>
    </source>
</evidence>
<evidence type="ECO:0000256" key="1">
    <source>
        <dbReference type="ARBA" id="ARBA00023016"/>
    </source>
</evidence>
<feature type="region of interest" description="Disordered" evidence="4">
    <location>
        <begin position="147"/>
        <end position="213"/>
    </location>
</feature>
<keyword evidence="7" id="KW-1185">Reference proteome</keyword>
<feature type="domain" description="SHSP" evidence="5">
    <location>
        <begin position="92"/>
        <end position="276"/>
    </location>
</feature>
<dbReference type="Gene3D" id="2.60.40.790">
    <property type="match status" value="1"/>
</dbReference>
<organism evidence="6 7">
    <name type="scientific">Letharia lupina</name>
    <dbReference type="NCBI Taxonomy" id="560253"/>
    <lineage>
        <taxon>Eukaryota</taxon>
        <taxon>Fungi</taxon>
        <taxon>Dikarya</taxon>
        <taxon>Ascomycota</taxon>
        <taxon>Pezizomycotina</taxon>
        <taxon>Lecanoromycetes</taxon>
        <taxon>OSLEUM clade</taxon>
        <taxon>Lecanoromycetidae</taxon>
        <taxon>Lecanorales</taxon>
        <taxon>Lecanorineae</taxon>
        <taxon>Parmeliaceae</taxon>
        <taxon>Letharia</taxon>
    </lineage>
</organism>
<comment type="caution">
    <text evidence="6">The sequence shown here is derived from an EMBL/GenBank/DDBJ whole genome shotgun (WGS) entry which is preliminary data.</text>
</comment>
<keyword evidence="1" id="KW-0346">Stress response</keyword>
<evidence type="ECO:0000313" key="7">
    <source>
        <dbReference type="Proteomes" id="UP000593566"/>
    </source>
</evidence>
<dbReference type="GeneID" id="59337122"/>
<dbReference type="CDD" id="cd06464">
    <property type="entry name" value="ACD_sHsps-like"/>
    <property type="match status" value="1"/>
</dbReference>
<dbReference type="Pfam" id="PF00011">
    <property type="entry name" value="HSP20"/>
    <property type="match status" value="1"/>
</dbReference>
<evidence type="ECO:0000313" key="6">
    <source>
        <dbReference type="EMBL" id="KAF6227284.1"/>
    </source>
</evidence>
<dbReference type="PROSITE" id="PS01031">
    <property type="entry name" value="SHSP"/>
    <property type="match status" value="1"/>
</dbReference>
<dbReference type="PANTHER" id="PTHR11527">
    <property type="entry name" value="HEAT-SHOCK PROTEIN 20 FAMILY MEMBER"/>
    <property type="match status" value="1"/>
</dbReference>
<proteinExistence type="inferred from homology"/>
<evidence type="ECO:0000256" key="4">
    <source>
        <dbReference type="SAM" id="MobiDB-lite"/>
    </source>
</evidence>
<dbReference type="RefSeq" id="XP_037155592.1">
    <property type="nucleotide sequence ID" value="XM_037299591.1"/>
</dbReference>
<name>A0A8H6FGS9_9LECA</name>
<feature type="compositionally biased region" description="Low complexity" evidence="4">
    <location>
        <begin position="147"/>
        <end position="159"/>
    </location>
</feature>
<gene>
    <name evidence="6" type="ORF">HO133_008727</name>
</gene>
<evidence type="ECO:0000256" key="3">
    <source>
        <dbReference type="RuleBase" id="RU003616"/>
    </source>
</evidence>
<sequence length="276" mass="30585">MMGKHGSIYELRNQNEVLEMEHTRTKPNQTMQPYRIVSTRSIPRVCKASTPTRTMFTTPFFPHFNTLGSDFAPLFRLLDSATADLVPSSRQQARRTFTPRFDVREVGASYELQGEMPGLERKDLDIEFLDDRTLVIRGRTGIEAAKTNEAAEAAEPARAVDNEAADDNVSEKSASYQKASVEDEYVDAGAESEAAEGAKTPASTAAEVAPTAETKKAAEPSFKYWVSERSVGEFERRFSFPGRVELENVKASLSNGILSVVVPKVLAKDSRRINIE</sequence>
<dbReference type="InterPro" id="IPR031107">
    <property type="entry name" value="Small_HSP"/>
</dbReference>
<dbReference type="SUPFAM" id="SSF49764">
    <property type="entry name" value="HSP20-like chaperones"/>
    <property type="match status" value="1"/>
</dbReference>
<feature type="compositionally biased region" description="Low complexity" evidence="4">
    <location>
        <begin position="188"/>
        <end position="198"/>
    </location>
</feature>
<evidence type="ECO:0000259" key="5">
    <source>
        <dbReference type="PROSITE" id="PS01031"/>
    </source>
</evidence>
<protein>
    <recommendedName>
        <fullName evidence="5">SHSP domain-containing protein</fullName>
    </recommendedName>
</protein>
<dbReference type="AlphaFoldDB" id="A0A8H6FGS9"/>
<accession>A0A8H6FGS9</accession>